<evidence type="ECO:0000256" key="4">
    <source>
        <dbReference type="ARBA" id="ARBA00023125"/>
    </source>
</evidence>
<dbReference type="SUPFAM" id="SSF88946">
    <property type="entry name" value="Sigma2 domain of RNA polymerase sigma factors"/>
    <property type="match status" value="1"/>
</dbReference>
<dbReference type="InterPro" id="IPR036388">
    <property type="entry name" value="WH-like_DNA-bd_sf"/>
</dbReference>
<proteinExistence type="inferred from homology"/>
<dbReference type="InterPro" id="IPR039425">
    <property type="entry name" value="RNA_pol_sigma-70-like"/>
</dbReference>
<dbReference type="CDD" id="cd06171">
    <property type="entry name" value="Sigma70_r4"/>
    <property type="match status" value="1"/>
</dbReference>
<reference evidence="9" key="1">
    <citation type="submission" date="2021-09" db="EMBL/GenBank/DDBJ databases">
        <title>Fulvivirga sp. isolated from coastal sediment.</title>
        <authorList>
            <person name="Yu H."/>
        </authorList>
    </citation>
    <scope>NUCLEOTIDE SEQUENCE</scope>
    <source>
        <strain evidence="9">1062</strain>
    </source>
</reference>
<evidence type="ECO:0000259" key="8">
    <source>
        <dbReference type="Pfam" id="PF08281"/>
    </source>
</evidence>
<dbReference type="InterPro" id="IPR013325">
    <property type="entry name" value="RNA_pol_sigma_r2"/>
</dbReference>
<keyword evidence="4 6" id="KW-0238">DNA-binding</keyword>
<sequence length="185" mass="21831">MAREYHIDAADLIERCLEGDRTAQYELYRKYNRAMYNTAWRIVRDDQEAEDILQESFINAFQYLHTFQGSSTFGAWLKRIVVNKSLNVLQKNRLSFDNLNDEEHDIPQEEEAVVYVDEGEVDRVRRAIEDLPDGYRVILSLYLLEGYDHIEISEILGISVGTSKSQYNRAKKKLREMLNVMHYEK</sequence>
<keyword evidence="2 6" id="KW-0805">Transcription regulation</keyword>
<protein>
    <recommendedName>
        <fullName evidence="6">RNA polymerase sigma factor</fullName>
    </recommendedName>
</protein>
<dbReference type="Gene3D" id="1.10.1740.10">
    <property type="match status" value="1"/>
</dbReference>
<keyword evidence="5 6" id="KW-0804">Transcription</keyword>
<dbReference type="AlphaFoldDB" id="A0A9X1HK89"/>
<evidence type="ECO:0000256" key="6">
    <source>
        <dbReference type="RuleBase" id="RU000716"/>
    </source>
</evidence>
<evidence type="ECO:0000313" key="10">
    <source>
        <dbReference type="Proteomes" id="UP001139409"/>
    </source>
</evidence>
<dbReference type="Gene3D" id="1.10.10.10">
    <property type="entry name" value="Winged helix-like DNA-binding domain superfamily/Winged helix DNA-binding domain"/>
    <property type="match status" value="1"/>
</dbReference>
<keyword evidence="10" id="KW-1185">Reference proteome</keyword>
<evidence type="ECO:0000256" key="3">
    <source>
        <dbReference type="ARBA" id="ARBA00023082"/>
    </source>
</evidence>
<keyword evidence="3 6" id="KW-0731">Sigma factor</keyword>
<dbReference type="Pfam" id="PF04542">
    <property type="entry name" value="Sigma70_r2"/>
    <property type="match status" value="1"/>
</dbReference>
<dbReference type="InterPro" id="IPR014284">
    <property type="entry name" value="RNA_pol_sigma-70_dom"/>
</dbReference>
<dbReference type="GO" id="GO:0016987">
    <property type="term" value="F:sigma factor activity"/>
    <property type="evidence" value="ECO:0007669"/>
    <property type="project" value="UniProtKB-KW"/>
</dbReference>
<dbReference type="NCBIfam" id="TIGR02937">
    <property type="entry name" value="sigma70-ECF"/>
    <property type="match status" value="1"/>
</dbReference>
<dbReference type="InterPro" id="IPR013249">
    <property type="entry name" value="RNA_pol_sigma70_r4_t2"/>
</dbReference>
<dbReference type="PANTHER" id="PTHR43133:SF8">
    <property type="entry name" value="RNA POLYMERASE SIGMA FACTOR HI_1459-RELATED"/>
    <property type="match status" value="1"/>
</dbReference>
<organism evidence="9 10">
    <name type="scientific">Fulvivirga sedimenti</name>
    <dbReference type="NCBI Taxonomy" id="2879465"/>
    <lineage>
        <taxon>Bacteria</taxon>
        <taxon>Pseudomonadati</taxon>
        <taxon>Bacteroidota</taxon>
        <taxon>Cytophagia</taxon>
        <taxon>Cytophagales</taxon>
        <taxon>Fulvivirgaceae</taxon>
        <taxon>Fulvivirga</taxon>
    </lineage>
</organism>
<evidence type="ECO:0000256" key="5">
    <source>
        <dbReference type="ARBA" id="ARBA00023163"/>
    </source>
</evidence>
<dbReference type="PANTHER" id="PTHR43133">
    <property type="entry name" value="RNA POLYMERASE ECF-TYPE SIGMA FACTO"/>
    <property type="match status" value="1"/>
</dbReference>
<dbReference type="GO" id="GO:0006352">
    <property type="term" value="P:DNA-templated transcription initiation"/>
    <property type="evidence" value="ECO:0007669"/>
    <property type="project" value="InterPro"/>
</dbReference>
<dbReference type="EMBL" id="JAIXNE010000001">
    <property type="protein sequence ID" value="MCA6073590.1"/>
    <property type="molecule type" value="Genomic_DNA"/>
</dbReference>
<dbReference type="SUPFAM" id="SSF88659">
    <property type="entry name" value="Sigma3 and sigma4 domains of RNA polymerase sigma factors"/>
    <property type="match status" value="1"/>
</dbReference>
<dbReference type="InterPro" id="IPR013324">
    <property type="entry name" value="RNA_pol_sigma_r3/r4-like"/>
</dbReference>
<dbReference type="PROSITE" id="PS01063">
    <property type="entry name" value="SIGMA70_ECF"/>
    <property type="match status" value="1"/>
</dbReference>
<comment type="caution">
    <text evidence="9">The sequence shown here is derived from an EMBL/GenBank/DDBJ whole genome shotgun (WGS) entry which is preliminary data.</text>
</comment>
<dbReference type="Pfam" id="PF08281">
    <property type="entry name" value="Sigma70_r4_2"/>
    <property type="match status" value="1"/>
</dbReference>
<comment type="similarity">
    <text evidence="1 6">Belongs to the sigma-70 factor family. ECF subfamily.</text>
</comment>
<dbReference type="InterPro" id="IPR000838">
    <property type="entry name" value="RNA_pol_sigma70_ECF_CS"/>
</dbReference>
<dbReference type="InterPro" id="IPR007627">
    <property type="entry name" value="RNA_pol_sigma70_r2"/>
</dbReference>
<dbReference type="GO" id="GO:0003677">
    <property type="term" value="F:DNA binding"/>
    <property type="evidence" value="ECO:0007669"/>
    <property type="project" value="UniProtKB-KW"/>
</dbReference>
<feature type="domain" description="RNA polymerase sigma factor 70 region 4 type 2" evidence="8">
    <location>
        <begin position="123"/>
        <end position="174"/>
    </location>
</feature>
<dbReference type="Proteomes" id="UP001139409">
    <property type="component" value="Unassembled WGS sequence"/>
</dbReference>
<name>A0A9X1HK89_9BACT</name>
<dbReference type="RefSeq" id="WP_225696704.1">
    <property type="nucleotide sequence ID" value="NZ_JAIXNE010000001.1"/>
</dbReference>
<gene>
    <name evidence="9" type="ORF">LDX50_01870</name>
</gene>
<evidence type="ECO:0000256" key="2">
    <source>
        <dbReference type="ARBA" id="ARBA00023015"/>
    </source>
</evidence>
<evidence type="ECO:0000313" key="9">
    <source>
        <dbReference type="EMBL" id="MCA6073590.1"/>
    </source>
</evidence>
<evidence type="ECO:0000256" key="1">
    <source>
        <dbReference type="ARBA" id="ARBA00010641"/>
    </source>
</evidence>
<accession>A0A9X1HK89</accession>
<feature type="domain" description="RNA polymerase sigma-70 region 2" evidence="7">
    <location>
        <begin position="27"/>
        <end position="93"/>
    </location>
</feature>
<evidence type="ECO:0000259" key="7">
    <source>
        <dbReference type="Pfam" id="PF04542"/>
    </source>
</evidence>